<evidence type="ECO:0000256" key="1">
    <source>
        <dbReference type="SAM" id="MobiDB-lite"/>
    </source>
</evidence>
<organism evidence="2 3">
    <name type="scientific">Streptomyces glaucescens</name>
    <dbReference type="NCBI Taxonomy" id="1907"/>
    <lineage>
        <taxon>Bacteria</taxon>
        <taxon>Bacillati</taxon>
        <taxon>Actinomycetota</taxon>
        <taxon>Actinomycetes</taxon>
        <taxon>Kitasatosporales</taxon>
        <taxon>Streptomycetaceae</taxon>
        <taxon>Streptomyces</taxon>
    </lineage>
</organism>
<dbReference type="RefSeq" id="WP_043504924.1">
    <property type="nucleotide sequence ID" value="NZ_CP009438.1"/>
</dbReference>
<keyword evidence="3" id="KW-1185">Reference proteome</keyword>
<dbReference type="eggNOG" id="ENOG50333DI">
    <property type="taxonomic scope" value="Bacteria"/>
</dbReference>
<dbReference type="PROSITE" id="PS51257">
    <property type="entry name" value="PROKAR_LIPOPROTEIN"/>
    <property type="match status" value="1"/>
</dbReference>
<protein>
    <recommendedName>
        <fullName evidence="4">Membrane lipoprotein</fullName>
    </recommendedName>
</protein>
<feature type="region of interest" description="Disordered" evidence="1">
    <location>
        <begin position="96"/>
        <end position="115"/>
    </location>
</feature>
<evidence type="ECO:0008006" key="4">
    <source>
        <dbReference type="Google" id="ProtNLM"/>
    </source>
</evidence>
<proteinExistence type="predicted"/>
<dbReference type="STRING" id="1907.SGLAU_26390"/>
<dbReference type="OrthoDB" id="4828536at2"/>
<sequence length="204" mass="20633">MIRPPRALTYASLPLSVLLLTGCGSQGRAADPGEVAARAQRLGIAPEHVYAIEADGFAVAPQSVGVHGDDGFSAVYVSRSTGDRIQLRVDRTGTTAATCPEQPAGASSPGGSATCRKDGDAWYRTSGDQREYAVPKEGHVVLVGAGPGVGRDVLREAALGAHRPTADELDALLPRGGAGTEPVERGDLPAEGDGAPLDGAGAGG</sequence>
<reference evidence="3" key="1">
    <citation type="journal article" date="2015" name="J. Biotechnol.">
        <title>Complete genome sequence of the actinobacterium Streptomyces glaucescens GLA.O (DSM 40922) consisting of a linear chromosome and one linear plasmid.</title>
        <authorList>
            <person name="Ortseifen V."/>
            <person name="Winkler A."/>
            <person name="Albersmeier A."/>
            <person name="Wendler S."/>
            <person name="Puhler A."/>
            <person name="Kalinowski J."/>
            <person name="Ruckert C."/>
        </authorList>
    </citation>
    <scope>NUCLEOTIDE SEQUENCE [LARGE SCALE GENOMIC DNA]</scope>
    <source>
        <strain evidence="3">DSM 40922 / GLA O</strain>
    </source>
</reference>
<dbReference type="AlphaFoldDB" id="A0A089Z603"/>
<feature type="compositionally biased region" description="Low complexity" evidence="1">
    <location>
        <begin position="189"/>
        <end position="204"/>
    </location>
</feature>
<dbReference type="EMBL" id="CP009438">
    <property type="protein sequence ID" value="AIS01216.1"/>
    <property type="molecule type" value="Genomic_DNA"/>
</dbReference>
<gene>
    <name evidence="2" type="ORF">SGLAU_26390</name>
</gene>
<dbReference type="HOGENOM" id="CLU_1260830_0_0_11"/>
<dbReference type="Proteomes" id="UP000029482">
    <property type="component" value="Chromosome"/>
</dbReference>
<dbReference type="KEGG" id="sgu:SGLAU_26390"/>
<evidence type="ECO:0000313" key="2">
    <source>
        <dbReference type="EMBL" id="AIS01216.1"/>
    </source>
</evidence>
<accession>A0A089Z603</accession>
<feature type="region of interest" description="Disordered" evidence="1">
    <location>
        <begin position="165"/>
        <end position="204"/>
    </location>
</feature>
<evidence type="ECO:0000313" key="3">
    <source>
        <dbReference type="Proteomes" id="UP000029482"/>
    </source>
</evidence>
<name>A0A089Z603_STRGA</name>